<feature type="non-terminal residue" evidence="3">
    <location>
        <position position="77"/>
    </location>
</feature>
<accession>X0WLH3</accession>
<feature type="region of interest" description="Disordered" evidence="1">
    <location>
        <begin position="1"/>
        <end position="39"/>
    </location>
</feature>
<dbReference type="AlphaFoldDB" id="X0WLH3"/>
<dbReference type="SUPFAM" id="SSF54975">
    <property type="entry name" value="Acylphosphatase/BLUF domain-like"/>
    <property type="match status" value="1"/>
</dbReference>
<comment type="caution">
    <text evidence="3">The sequence shown here is derived from an EMBL/GenBank/DDBJ whole genome shotgun (WGS) entry which is preliminary data.</text>
</comment>
<sequence length="77" mass="8061">MGTNGRLTTAEDDAIQKESRSTRSKRAACGSGDGHQGRRTFLRGSVQGIGFRPWACRTARALGLSGSVRNVGGGVIV</sequence>
<dbReference type="EMBL" id="BARS01046686">
    <property type="protein sequence ID" value="GAG31834.1"/>
    <property type="molecule type" value="Genomic_DNA"/>
</dbReference>
<evidence type="ECO:0000313" key="3">
    <source>
        <dbReference type="EMBL" id="GAG31834.1"/>
    </source>
</evidence>
<proteinExistence type="predicted"/>
<dbReference type="InterPro" id="IPR036046">
    <property type="entry name" value="Acylphosphatase-like_dom_sf"/>
</dbReference>
<gene>
    <name evidence="3" type="ORF">S01H1_70227</name>
</gene>
<protein>
    <recommendedName>
        <fullName evidence="2">Acylphosphatase-like domain-containing protein</fullName>
    </recommendedName>
</protein>
<evidence type="ECO:0000256" key="1">
    <source>
        <dbReference type="SAM" id="MobiDB-lite"/>
    </source>
</evidence>
<reference evidence="3" key="1">
    <citation type="journal article" date="2014" name="Front. Microbiol.">
        <title>High frequency of phylogenetically diverse reductive dehalogenase-homologous genes in deep subseafloor sedimentary metagenomes.</title>
        <authorList>
            <person name="Kawai M."/>
            <person name="Futagami T."/>
            <person name="Toyoda A."/>
            <person name="Takaki Y."/>
            <person name="Nishi S."/>
            <person name="Hori S."/>
            <person name="Arai W."/>
            <person name="Tsubouchi T."/>
            <person name="Morono Y."/>
            <person name="Uchiyama I."/>
            <person name="Ito T."/>
            <person name="Fujiyama A."/>
            <person name="Inagaki F."/>
            <person name="Takami H."/>
        </authorList>
    </citation>
    <scope>NUCLEOTIDE SEQUENCE</scope>
    <source>
        <strain evidence="3">Expedition CK06-06</strain>
    </source>
</reference>
<dbReference type="PROSITE" id="PS51160">
    <property type="entry name" value="ACYLPHOSPHATASE_3"/>
    <property type="match status" value="1"/>
</dbReference>
<dbReference type="Pfam" id="PF00708">
    <property type="entry name" value="Acylphosphatase"/>
    <property type="match status" value="1"/>
</dbReference>
<dbReference type="Gene3D" id="3.30.70.100">
    <property type="match status" value="1"/>
</dbReference>
<dbReference type="InterPro" id="IPR001792">
    <property type="entry name" value="Acylphosphatase-like_dom"/>
</dbReference>
<evidence type="ECO:0000259" key="2">
    <source>
        <dbReference type="PROSITE" id="PS51160"/>
    </source>
</evidence>
<feature type="domain" description="Acylphosphatase-like" evidence="2">
    <location>
        <begin position="37"/>
        <end position="77"/>
    </location>
</feature>
<organism evidence="3">
    <name type="scientific">marine sediment metagenome</name>
    <dbReference type="NCBI Taxonomy" id="412755"/>
    <lineage>
        <taxon>unclassified sequences</taxon>
        <taxon>metagenomes</taxon>
        <taxon>ecological metagenomes</taxon>
    </lineage>
</organism>
<name>X0WLH3_9ZZZZ</name>